<evidence type="ECO:0000313" key="4">
    <source>
        <dbReference type="Proteomes" id="UP000075903"/>
    </source>
</evidence>
<sequence>MADNLHIALHDRELLLFHQLVLGHLLLLLVQVLAVCWRMAMAPIRLTAMVMLLRAKGDRRLGQIALPHRRQAQSAQAVELCRRCRRPNTPPVTVSAVPSDPAAVYDSDTRQNSRL</sequence>
<dbReference type="AlphaFoldDB" id="A0A182VC20"/>
<evidence type="ECO:0000256" key="2">
    <source>
        <dbReference type="SAM" id="Phobius"/>
    </source>
</evidence>
<name>A0A182VC20_ANOME</name>
<keyword evidence="2" id="KW-0472">Membrane</keyword>
<feature type="region of interest" description="Disordered" evidence="1">
    <location>
        <begin position="87"/>
        <end position="115"/>
    </location>
</feature>
<dbReference type="EnsemblMetazoa" id="AMEM012407-RA">
    <property type="protein sequence ID" value="AMEM012407-PA"/>
    <property type="gene ID" value="AMEM012407"/>
</dbReference>
<reference evidence="3" key="1">
    <citation type="submission" date="2020-05" db="UniProtKB">
        <authorList>
            <consortium name="EnsemblMetazoa"/>
        </authorList>
    </citation>
    <scope>IDENTIFICATION</scope>
    <source>
        <strain evidence="3">MAF</strain>
    </source>
</reference>
<dbReference type="Proteomes" id="UP000075903">
    <property type="component" value="Unassembled WGS sequence"/>
</dbReference>
<keyword evidence="2" id="KW-1133">Transmembrane helix</keyword>
<keyword evidence="4" id="KW-1185">Reference proteome</keyword>
<proteinExistence type="predicted"/>
<evidence type="ECO:0000313" key="3">
    <source>
        <dbReference type="EnsemblMetazoa" id="AMEM012407-PA"/>
    </source>
</evidence>
<evidence type="ECO:0000256" key="1">
    <source>
        <dbReference type="SAM" id="MobiDB-lite"/>
    </source>
</evidence>
<accession>A0A182VC20</accession>
<dbReference type="VEuPathDB" id="VectorBase:AMEM012407"/>
<keyword evidence="2" id="KW-0812">Transmembrane</keyword>
<organism evidence="3 4">
    <name type="scientific">Anopheles merus</name>
    <name type="common">Mosquito</name>
    <dbReference type="NCBI Taxonomy" id="30066"/>
    <lineage>
        <taxon>Eukaryota</taxon>
        <taxon>Metazoa</taxon>
        <taxon>Ecdysozoa</taxon>
        <taxon>Arthropoda</taxon>
        <taxon>Hexapoda</taxon>
        <taxon>Insecta</taxon>
        <taxon>Pterygota</taxon>
        <taxon>Neoptera</taxon>
        <taxon>Endopterygota</taxon>
        <taxon>Diptera</taxon>
        <taxon>Nematocera</taxon>
        <taxon>Culicoidea</taxon>
        <taxon>Culicidae</taxon>
        <taxon>Anophelinae</taxon>
        <taxon>Anopheles</taxon>
    </lineage>
</organism>
<feature type="transmembrane region" description="Helical" evidence="2">
    <location>
        <begin position="20"/>
        <end position="41"/>
    </location>
</feature>
<protein>
    <submittedName>
        <fullName evidence="3">Uncharacterized protein</fullName>
    </submittedName>
</protein>